<dbReference type="PANTHER" id="PTHR30363">
    <property type="entry name" value="HTH-TYPE TRANSCRIPTIONAL REGULATOR SRLR-RELATED"/>
    <property type="match status" value="1"/>
</dbReference>
<comment type="caution">
    <text evidence="6">The sequence shown here is derived from an EMBL/GenBank/DDBJ whole genome shotgun (WGS) entry which is preliminary data.</text>
</comment>
<sequence>MADLAAIRHRSLVEYLQGARFAGVEELAQVLGVTQQTVRKDLDLLASRRLLTRVRGGAMLESRLDNIGYSTRRAIAAHAKDAIGQKAAQLLPNNASLFLNIGTTTEAVARNLLDHEHLLVVTNNLNVADILAQNSRIEVIVAGGRLRANDRAVIGSLTVDFIKGFKVDYAVIGTSALDADGDLLDFDINEVTVSQTIIAQARKVMLVADATKFERQAPARIGSLSDIDLFVTDTIADDERTRLVQRHNVDIVTAL</sequence>
<keyword evidence="4" id="KW-0804">Transcription</keyword>
<dbReference type="InterPro" id="IPR001034">
    <property type="entry name" value="DeoR_HTH"/>
</dbReference>
<dbReference type="SUPFAM" id="SSF46785">
    <property type="entry name" value="Winged helix' DNA-binding domain"/>
    <property type="match status" value="1"/>
</dbReference>
<evidence type="ECO:0000256" key="3">
    <source>
        <dbReference type="ARBA" id="ARBA00023125"/>
    </source>
</evidence>
<keyword evidence="7" id="KW-1185">Reference proteome</keyword>
<dbReference type="PROSITE" id="PS00894">
    <property type="entry name" value="HTH_DEOR_1"/>
    <property type="match status" value="1"/>
</dbReference>
<dbReference type="Gene3D" id="3.40.50.1360">
    <property type="match status" value="1"/>
</dbReference>
<dbReference type="SMART" id="SM01134">
    <property type="entry name" value="DeoRC"/>
    <property type="match status" value="1"/>
</dbReference>
<evidence type="ECO:0000256" key="2">
    <source>
        <dbReference type="ARBA" id="ARBA00023015"/>
    </source>
</evidence>
<feature type="domain" description="HTH deoR-type" evidence="5">
    <location>
        <begin position="5"/>
        <end position="60"/>
    </location>
</feature>
<dbReference type="Pfam" id="PF08220">
    <property type="entry name" value="HTH_DeoR"/>
    <property type="match status" value="1"/>
</dbReference>
<dbReference type="SUPFAM" id="SSF100950">
    <property type="entry name" value="NagB/RpiA/CoA transferase-like"/>
    <property type="match status" value="1"/>
</dbReference>
<evidence type="ECO:0000256" key="4">
    <source>
        <dbReference type="ARBA" id="ARBA00023163"/>
    </source>
</evidence>
<dbReference type="EMBL" id="JAVDRD010000011">
    <property type="protein sequence ID" value="MDR6512740.1"/>
    <property type="molecule type" value="Genomic_DNA"/>
</dbReference>
<dbReference type="InterPro" id="IPR014036">
    <property type="entry name" value="DeoR-like_C"/>
</dbReference>
<keyword evidence="3" id="KW-0238">DNA-binding</keyword>
<dbReference type="InterPro" id="IPR050313">
    <property type="entry name" value="Carb_Metab_HTH_regulators"/>
</dbReference>
<dbReference type="PRINTS" id="PR00037">
    <property type="entry name" value="HTHLACR"/>
</dbReference>
<evidence type="ECO:0000256" key="1">
    <source>
        <dbReference type="ARBA" id="ARBA00022491"/>
    </source>
</evidence>
<evidence type="ECO:0000313" key="6">
    <source>
        <dbReference type="EMBL" id="MDR6512740.1"/>
    </source>
</evidence>
<gene>
    <name evidence="6" type="ORF">J2792_003625</name>
</gene>
<dbReference type="PROSITE" id="PS51000">
    <property type="entry name" value="HTH_DEOR_2"/>
    <property type="match status" value="1"/>
</dbReference>
<proteinExistence type="predicted"/>
<keyword evidence="1" id="KW-0678">Repressor</keyword>
<dbReference type="InterPro" id="IPR036390">
    <property type="entry name" value="WH_DNA-bd_sf"/>
</dbReference>
<evidence type="ECO:0000313" key="7">
    <source>
        <dbReference type="Proteomes" id="UP001184150"/>
    </source>
</evidence>
<reference evidence="6 7" key="1">
    <citation type="submission" date="2023-07" db="EMBL/GenBank/DDBJ databases">
        <title>Sorghum-associated microbial communities from plants grown in Nebraska, USA.</title>
        <authorList>
            <person name="Schachtman D."/>
        </authorList>
    </citation>
    <scope>NUCLEOTIDE SEQUENCE [LARGE SCALE GENOMIC DNA]</scope>
    <source>
        <strain evidence="6 7">DS1027</strain>
    </source>
</reference>
<dbReference type="InterPro" id="IPR018356">
    <property type="entry name" value="Tscrpt_reg_HTH_DeoR_CS"/>
</dbReference>
<protein>
    <submittedName>
        <fullName evidence="6">DeoR family glycerol-3-phosphate regulon repressor</fullName>
    </submittedName>
</protein>
<evidence type="ECO:0000259" key="5">
    <source>
        <dbReference type="PROSITE" id="PS51000"/>
    </source>
</evidence>
<dbReference type="Gene3D" id="1.10.10.10">
    <property type="entry name" value="Winged helix-like DNA-binding domain superfamily/Winged helix DNA-binding domain"/>
    <property type="match status" value="1"/>
</dbReference>
<dbReference type="Proteomes" id="UP001184150">
    <property type="component" value="Unassembled WGS sequence"/>
</dbReference>
<dbReference type="Pfam" id="PF00455">
    <property type="entry name" value="DeoRC"/>
    <property type="match status" value="1"/>
</dbReference>
<dbReference type="SMART" id="SM00420">
    <property type="entry name" value="HTH_DEOR"/>
    <property type="match status" value="1"/>
</dbReference>
<name>A0ABU1MQW6_9SPHN</name>
<dbReference type="RefSeq" id="WP_231627708.1">
    <property type="nucleotide sequence ID" value="NZ_CP140000.1"/>
</dbReference>
<organism evidence="6 7">
    <name type="scientific">Novosphingobium capsulatum</name>
    <dbReference type="NCBI Taxonomy" id="13688"/>
    <lineage>
        <taxon>Bacteria</taxon>
        <taxon>Pseudomonadati</taxon>
        <taxon>Pseudomonadota</taxon>
        <taxon>Alphaproteobacteria</taxon>
        <taxon>Sphingomonadales</taxon>
        <taxon>Sphingomonadaceae</taxon>
        <taxon>Novosphingobium</taxon>
    </lineage>
</organism>
<dbReference type="InterPro" id="IPR037171">
    <property type="entry name" value="NagB/RpiA_transferase-like"/>
</dbReference>
<keyword evidence="2" id="KW-0805">Transcription regulation</keyword>
<dbReference type="PANTHER" id="PTHR30363:SF4">
    <property type="entry name" value="GLYCEROL-3-PHOSPHATE REGULON REPRESSOR"/>
    <property type="match status" value="1"/>
</dbReference>
<accession>A0ABU1MQW6</accession>
<dbReference type="InterPro" id="IPR036388">
    <property type="entry name" value="WH-like_DNA-bd_sf"/>
</dbReference>